<dbReference type="GO" id="GO:0008138">
    <property type="term" value="F:protein tyrosine/serine/threonine phosphatase activity"/>
    <property type="evidence" value="ECO:0007669"/>
    <property type="project" value="TreeGrafter"/>
</dbReference>
<dbReference type="Pfam" id="PF08389">
    <property type="entry name" value="Xpo1"/>
    <property type="match status" value="1"/>
</dbReference>
<feature type="compositionally biased region" description="Acidic residues" evidence="3">
    <location>
        <begin position="1116"/>
        <end position="1125"/>
    </location>
</feature>
<feature type="domain" description="Tyrosine specific protein phosphatases" evidence="5">
    <location>
        <begin position="1821"/>
        <end position="1886"/>
    </location>
</feature>
<dbReference type="SUPFAM" id="SSF48371">
    <property type="entry name" value="ARM repeat"/>
    <property type="match status" value="1"/>
</dbReference>
<dbReference type="PROSITE" id="PS50056">
    <property type="entry name" value="TYR_PHOSPHATASE_2"/>
    <property type="match status" value="1"/>
</dbReference>
<dbReference type="PANTHER" id="PTHR47550">
    <property type="entry name" value="DUAL SPECIFICITY PROTEIN PHOSPHATASE PPS1"/>
    <property type="match status" value="1"/>
</dbReference>
<feature type="domain" description="Tyrosine-protein phosphatase" evidence="4">
    <location>
        <begin position="1725"/>
        <end position="1899"/>
    </location>
</feature>
<feature type="compositionally biased region" description="Basic and acidic residues" evidence="3">
    <location>
        <begin position="1915"/>
        <end position="1930"/>
    </location>
</feature>
<feature type="region of interest" description="Disordered" evidence="3">
    <location>
        <begin position="1105"/>
        <end position="1125"/>
    </location>
</feature>
<dbReference type="Pfam" id="PF00782">
    <property type="entry name" value="DSPc"/>
    <property type="match status" value="1"/>
</dbReference>
<dbReference type="Gene3D" id="1.25.10.10">
    <property type="entry name" value="Leucine-rich Repeat Variant"/>
    <property type="match status" value="1"/>
</dbReference>
<comment type="caution">
    <text evidence="6">The sequence shown here is derived from an EMBL/GenBank/DDBJ whole genome shotgun (WGS) entry which is preliminary data.</text>
</comment>
<dbReference type="InterPro" id="IPR013598">
    <property type="entry name" value="Exportin-1/Importin-b-like"/>
</dbReference>
<protein>
    <submittedName>
        <fullName evidence="6">Pre-tRNA nuclear export protein</fullName>
    </submittedName>
</protein>
<keyword evidence="1" id="KW-0378">Hydrolase</keyword>
<reference evidence="6" key="1">
    <citation type="submission" date="2020-11" db="EMBL/GenBank/DDBJ databases">
        <title>Kefir isolates.</title>
        <authorList>
            <person name="Marcisauskas S."/>
            <person name="Kim Y."/>
            <person name="Blasche S."/>
        </authorList>
    </citation>
    <scope>NUCLEOTIDE SEQUENCE</scope>
    <source>
        <strain evidence="6">Olga-1</strain>
    </source>
</reference>
<dbReference type="PANTHER" id="PTHR47550:SF1">
    <property type="entry name" value="DUAL SPECIFICITY PROTEIN PHOSPHATASE PPS1"/>
    <property type="match status" value="1"/>
</dbReference>
<dbReference type="InterPro" id="IPR045546">
    <property type="entry name" value="Exportin-T_C"/>
</dbReference>
<dbReference type="InterPro" id="IPR016024">
    <property type="entry name" value="ARM-type_fold"/>
</dbReference>
<dbReference type="InterPro" id="IPR016130">
    <property type="entry name" value="Tyr_Pase_AS"/>
</dbReference>
<dbReference type="InterPro" id="IPR053239">
    <property type="entry name" value="Dual_spec_PTase"/>
</dbReference>
<proteinExistence type="predicted"/>
<accession>A0A9P6WJX0</accession>
<evidence type="ECO:0000259" key="5">
    <source>
        <dbReference type="PROSITE" id="PS50056"/>
    </source>
</evidence>
<dbReference type="PROSITE" id="PS50054">
    <property type="entry name" value="TYR_PHOSPHATASE_DUAL"/>
    <property type="match status" value="1"/>
</dbReference>
<dbReference type="Pfam" id="PF19282">
    <property type="entry name" value="Exportin-T"/>
    <property type="match status" value="1"/>
</dbReference>
<evidence type="ECO:0000256" key="3">
    <source>
        <dbReference type="SAM" id="MobiDB-lite"/>
    </source>
</evidence>
<dbReference type="InterPro" id="IPR011989">
    <property type="entry name" value="ARM-like"/>
</dbReference>
<evidence type="ECO:0000313" key="7">
    <source>
        <dbReference type="Proteomes" id="UP000697127"/>
    </source>
</evidence>
<dbReference type="PROSITE" id="PS00383">
    <property type="entry name" value="TYR_PHOSPHATASE_1"/>
    <property type="match status" value="1"/>
</dbReference>
<dbReference type="Proteomes" id="UP000697127">
    <property type="component" value="Unassembled WGS sequence"/>
</dbReference>
<dbReference type="InterPro" id="IPR020422">
    <property type="entry name" value="TYR_PHOSPHATASE_DUAL_dom"/>
</dbReference>
<dbReference type="SMART" id="SM00195">
    <property type="entry name" value="DSPc"/>
    <property type="match status" value="1"/>
</dbReference>
<dbReference type="InterPro" id="IPR000387">
    <property type="entry name" value="Tyr_Pase_dom"/>
</dbReference>
<keyword evidence="2" id="KW-0904">Protein phosphatase</keyword>
<evidence type="ECO:0000256" key="1">
    <source>
        <dbReference type="ARBA" id="ARBA00022801"/>
    </source>
</evidence>
<dbReference type="EMBL" id="PUHW01000144">
    <property type="protein sequence ID" value="KAG0688539.1"/>
    <property type="molecule type" value="Genomic_DNA"/>
</dbReference>
<evidence type="ECO:0000259" key="4">
    <source>
        <dbReference type="PROSITE" id="PS50054"/>
    </source>
</evidence>
<dbReference type="GO" id="GO:0033260">
    <property type="term" value="P:nuclear DNA replication"/>
    <property type="evidence" value="ECO:0007669"/>
    <property type="project" value="TreeGrafter"/>
</dbReference>
<dbReference type="InterPro" id="IPR000340">
    <property type="entry name" value="Dual-sp_phosphatase_cat-dom"/>
</dbReference>
<keyword evidence="7" id="KW-1185">Reference proteome</keyword>
<sequence>MEAQIQQAVDIANNPSSDQILKDQALSFITQIKSSDEGWEHCLKILQLDSSNSNVKFFAFQVINEKLFYLSNDNKLNVKNIIFQYLNNLISLNKIEPFFLRNALSKTLGLIFVNCTLNCYSTLIKDLLNLSYNSNNNSFNEIATDYLIRTLLVIHQEIGDQSITRDNSIQDHNNLLKDAIRATDMIDLTNIWKLILSKFDESNSKLGNEIINNTIICIGSFISWIEINLILDDQYMLYLYKFLSSNENSKRRIVTATTFNEILHKKMSSTKKLELINFLNLGSILNQLNLNSKIMEFDVAMSLSKLINQIGIESLIVLETASTDELSNNEFKNLVSSKILEIFPLIFNFLSNEFDDISLEVFPFIGNFLLFLKKNITNENLNLPLLNNDDLLTSLSENIILKLKFDPDDDGDDDETIEQFNEIRNKLNVFLDSIVLLNETLALDVIINCINKFLFSKINIDNNNNNKDNEDDWRTIELGLYVLTYYSDMLRNNIMNLPKTMINNSRPYFVFNEMLCKVINNSNQILINHPLIQLLFFELLLKHYPFFTNNNIQVENVNKDDTLMKVLNIFISNFGVFSSNEKVKYRSWYLLYRFLKLTKPKINDYIIEELIKSLLPLLNFNNFEVILNKNKNNNKSLTNSIESSLNDLDLSLIEETGSFENQLYLFESVGLLITFINNEDLKLSIFENVLQPLFLNLENGITSNSNLNLNLNILIQVHHSLISIGNLLKGFENIKIEFLNNIKFLNIINQISQVIMITVENFINFNIIREAIQFCIVRSYIILNGNNNNNNDNVKELLQDILSKFISCIMINFDKLKINEIINFINFISQILHQINNNNNNSTQDSNTYLLLQSLLSPLLNKIFYKIETELNNVTDEFIKRDLLDLQRSVLSMIIAISNDHLNSLWLTNNENKETLVNTIKMVLNYASNYSTTDLSIVKLSILILNMFCQGIGSGIVLDPNDKFKNDNNKFELVDDILINNSILLSIELGIKVPAANKNLLKDAQFRNNVTLETCRLLKGIAHIGFEYPDANTLQKKKSDANNTTTVLANKDKVLPTGFNEIKCQQISNVLINNFGFPMDLSNEINNTNVNINYTQMATSVSSTSSSYLSKNNSQEELDAENKLEEEEEQMDDITKLTQTPNARFLMPIRSCNTNGEISPNFTSIINESTGLIKGTVSAEDILISYSNIVNLEIYLQGILPNEVFKFYHPETIITDCIITQLIPVFKNLDPEIGINLRNFHIQVSKISNISDFIVYCFNDEDHKFNMNHKGNSFINNKCKCINLSRLLHIAQIVYQIQHPEIINNKNKSKSNDLLLLLNGKKYNTFIFNNPNKESLIESNLLSIPILDDSKSLKRDDELCSKYDINVFNNWDSNYLYRERLEISKMSTATPLPGNIWLGNITDYECLQIQLSNGKNIESISNDEINKIIKLQSNYPLYCNSKNTIVKLTKKDFNNKMNSEDFDKLLITFPRIIWKFYIKCVEGAHIPTLDQLKLIYENFKDCDFINIEFPPSGSLSLADMSDSDIMSIINICKFCYYICDNKFPGLIYCSDGYTESSLLVLCYLMYSEDICLDEAILKLHNNYGRPFFIFKTDYILLLKLETIMNKFSPLKRPNENNENFEFEYKNESLRSLLLMPKKRNNSVGSVGSSFGVNNSFSNNSSSFITNTGHHIVQFRGSQNIQPSQPRPIINNNNLIKTNEIFKRCGSKNYIKPEIEGCFSEVQGSLPSRILKHLYLGSLTHASSIPLLSRLNINYIVSVGEKISWYENFKHKKEINNFGSEIISFNEGQFDELSGYEMNVKKMLILPNINDDGIGTLIETIDNTLLFINECYENNCKVLVHCQVGVSRSATVCIAEVMKRLKLSLARSYMYVRVRRLNVIIQPNLKLMYELFKWEENYLNKKNKNKNKKIQNKNKKIQDKNQDKKVQDKNKNYLINKKVNDEEYDDIVEDEEYDEEYDDIGFISSDVVSIRNDSMSSNTSTIFTNRVVKSERSSISSTTRGNSMSSVNGSCLMNLNGINRMKIIGSICEEKENESNFVLENIKKLRGLKKEYDVISNSPNAIREVDWYVLCREIYNLNRAYIKSG</sequence>
<evidence type="ECO:0000313" key="6">
    <source>
        <dbReference type="EMBL" id="KAG0688539.1"/>
    </source>
</evidence>
<dbReference type="SUPFAM" id="SSF52799">
    <property type="entry name" value="(Phosphotyrosine protein) phosphatases II"/>
    <property type="match status" value="2"/>
</dbReference>
<evidence type="ECO:0000256" key="2">
    <source>
        <dbReference type="ARBA" id="ARBA00022912"/>
    </source>
</evidence>
<feature type="compositionally biased region" description="Basic residues" evidence="3">
    <location>
        <begin position="1905"/>
        <end position="1914"/>
    </location>
</feature>
<gene>
    <name evidence="6" type="primary">LOS1</name>
    <name evidence="6" type="ORF">C6P40_000859</name>
</gene>
<dbReference type="InterPro" id="IPR029021">
    <property type="entry name" value="Prot-tyrosine_phosphatase-like"/>
</dbReference>
<name>A0A9P6WJX0_9ASCO</name>
<dbReference type="Gene3D" id="3.90.190.10">
    <property type="entry name" value="Protein tyrosine phosphatase superfamily"/>
    <property type="match status" value="1"/>
</dbReference>
<feature type="region of interest" description="Disordered" evidence="3">
    <location>
        <begin position="1905"/>
        <end position="1931"/>
    </location>
</feature>
<organism evidence="6 7">
    <name type="scientific">Pichia californica</name>
    <dbReference type="NCBI Taxonomy" id="460514"/>
    <lineage>
        <taxon>Eukaryota</taxon>
        <taxon>Fungi</taxon>
        <taxon>Dikarya</taxon>
        <taxon>Ascomycota</taxon>
        <taxon>Saccharomycotina</taxon>
        <taxon>Pichiomycetes</taxon>
        <taxon>Pichiales</taxon>
        <taxon>Pichiaceae</taxon>
        <taxon>Pichia</taxon>
    </lineage>
</organism>
<dbReference type="GO" id="GO:0005634">
    <property type="term" value="C:nucleus"/>
    <property type="evidence" value="ECO:0007669"/>
    <property type="project" value="GOC"/>
</dbReference>